<dbReference type="SUPFAM" id="SSF46934">
    <property type="entry name" value="UBA-like"/>
    <property type="match status" value="1"/>
</dbReference>
<dbReference type="HOGENOM" id="CLU_048031_0_0_1"/>
<keyword evidence="5" id="KW-0833">Ubl conjugation pathway</keyword>
<dbReference type="InParanoid" id="B4M163"/>
<feature type="compositionally biased region" description="Low complexity" evidence="7">
    <location>
        <begin position="198"/>
        <end position="209"/>
    </location>
</feature>
<dbReference type="KEGG" id="dvi:6631010"/>
<keyword evidence="6" id="KW-0539">Nucleus</keyword>
<evidence type="ECO:0000256" key="4">
    <source>
        <dbReference type="ARBA" id="ARBA00022490"/>
    </source>
</evidence>
<dbReference type="eggNOG" id="ENOG502RZII">
    <property type="taxonomic scope" value="Eukaryota"/>
</dbReference>
<evidence type="ECO:0000256" key="3">
    <source>
        <dbReference type="ARBA" id="ARBA00006106"/>
    </source>
</evidence>
<comment type="similarity">
    <text evidence="3">Belongs to the CUEDC2 family.</text>
</comment>
<comment type="subcellular location">
    <subcellularLocation>
        <location evidence="2">Cytoplasm</location>
    </subcellularLocation>
    <subcellularLocation>
        <location evidence="1">Nucleus</location>
    </subcellularLocation>
</comment>
<feature type="region of interest" description="Disordered" evidence="7">
    <location>
        <begin position="165"/>
        <end position="209"/>
    </location>
</feature>
<dbReference type="InterPro" id="IPR009060">
    <property type="entry name" value="UBA-like_sf"/>
</dbReference>
<reference evidence="9" key="3">
    <citation type="submission" date="2008-06" db="EMBL/GenBank/DDBJ databases">
        <authorList>
            <consortium name="FlyBase"/>
        </authorList>
    </citation>
    <scope>NUCLEOTIDE SEQUENCE</scope>
    <source>
        <strain evidence="9">TSC#15010-1051.87</strain>
    </source>
</reference>
<dbReference type="EMBL" id="CH940650">
    <property type="protein sequence ID" value="EDW67474.2"/>
    <property type="molecule type" value="Genomic_DNA"/>
</dbReference>
<dbReference type="InterPro" id="IPR039805">
    <property type="entry name" value="CUE_CUED2"/>
</dbReference>
<dbReference type="OrthoDB" id="10060331at2759"/>
<evidence type="ECO:0000313" key="9">
    <source>
        <dbReference type="EMBL" id="EDW67474.2"/>
    </source>
</evidence>
<proteinExistence type="inferred from homology"/>
<dbReference type="Pfam" id="PF02845">
    <property type="entry name" value="CUE"/>
    <property type="match status" value="1"/>
</dbReference>
<dbReference type="EMBL" id="CH940650">
    <property type="protein sequence ID" value="KRF83304.1"/>
    <property type="molecule type" value="Genomic_DNA"/>
</dbReference>
<evidence type="ECO:0000256" key="5">
    <source>
        <dbReference type="ARBA" id="ARBA00022786"/>
    </source>
</evidence>
<gene>
    <name evidence="9" type="primary">Dvir\GJ23059</name>
    <name evidence="9" type="ORF">Dvir_GJ23059</name>
</gene>
<organism evidence="9 11">
    <name type="scientific">Drosophila virilis</name>
    <name type="common">Fruit fly</name>
    <dbReference type="NCBI Taxonomy" id="7244"/>
    <lineage>
        <taxon>Eukaryota</taxon>
        <taxon>Metazoa</taxon>
        <taxon>Ecdysozoa</taxon>
        <taxon>Arthropoda</taxon>
        <taxon>Hexapoda</taxon>
        <taxon>Insecta</taxon>
        <taxon>Pterygota</taxon>
        <taxon>Neoptera</taxon>
        <taxon>Endopterygota</taxon>
        <taxon>Diptera</taxon>
        <taxon>Brachycera</taxon>
        <taxon>Muscomorpha</taxon>
        <taxon>Ephydroidea</taxon>
        <taxon>Drosophilidae</taxon>
        <taxon>Drosophila</taxon>
    </lineage>
</organism>
<dbReference type="CDD" id="cd14367">
    <property type="entry name" value="CUE_CUED2"/>
    <property type="match status" value="1"/>
</dbReference>
<dbReference type="PANTHER" id="PTHR12493">
    <property type="entry name" value="CUE DOMAIN CONTAINING 2"/>
    <property type="match status" value="1"/>
</dbReference>
<name>B4M163_DROVI</name>
<dbReference type="STRING" id="7244.B4M163"/>
<dbReference type="GO" id="GO:0043130">
    <property type="term" value="F:ubiquitin binding"/>
    <property type="evidence" value="ECO:0007669"/>
    <property type="project" value="InterPro"/>
</dbReference>
<protein>
    <submittedName>
        <fullName evidence="9">Uncharacterized protein, isoform A</fullName>
    </submittedName>
    <submittedName>
        <fullName evidence="10">Uncharacterized protein, isoform D</fullName>
    </submittedName>
</protein>
<dbReference type="FunCoup" id="B4M163">
    <property type="interactions" value="769"/>
</dbReference>
<keyword evidence="4" id="KW-0963">Cytoplasm</keyword>
<evidence type="ECO:0000313" key="11">
    <source>
        <dbReference type="Proteomes" id="UP000008792"/>
    </source>
</evidence>
<dbReference type="Proteomes" id="UP000008792">
    <property type="component" value="Unassembled WGS sequence"/>
</dbReference>
<evidence type="ECO:0000256" key="7">
    <source>
        <dbReference type="SAM" id="MobiDB-lite"/>
    </source>
</evidence>
<evidence type="ECO:0000313" key="10">
    <source>
        <dbReference type="EMBL" id="KRF83304.1"/>
    </source>
</evidence>
<dbReference type="PANTHER" id="PTHR12493:SF0">
    <property type="entry name" value="CUE DOMAIN-CONTAINING PROTEIN 2"/>
    <property type="match status" value="1"/>
</dbReference>
<accession>B4M163</accession>
<reference evidence="9" key="2">
    <citation type="journal article" date="2008" name="Bioinformatics">
        <title>Assembly reconciliation.</title>
        <authorList>
            <person name="Zimin A.V."/>
            <person name="Smith D.R."/>
            <person name="Sutton G."/>
            <person name="Yorke J.A."/>
        </authorList>
    </citation>
    <scope>NUCLEOTIDE SEQUENCE</scope>
    <source>
        <strain evidence="9">TSC#15010-1051.87</strain>
    </source>
</reference>
<feature type="domain" description="CUE" evidence="8">
    <location>
        <begin position="213"/>
        <end position="256"/>
    </location>
</feature>
<reference evidence="9 11" key="1">
    <citation type="journal article" date="2007" name="Nature">
        <title>Evolution of genes and genomes on the Drosophila phylogeny.</title>
        <authorList>
            <consortium name="Drosophila 12 Genomes Consortium"/>
            <person name="Clark A.G."/>
            <person name="Eisen M.B."/>
            <person name="Smith D.R."/>
            <person name="Bergman C.M."/>
            <person name="Oliver B."/>
            <person name="Markow T.A."/>
            <person name="Kaufman T.C."/>
            <person name="Kellis M."/>
            <person name="Gelbart W."/>
            <person name="Iyer V.N."/>
            <person name="Pollard D.A."/>
            <person name="Sackton T.B."/>
            <person name="Larracuente A.M."/>
            <person name="Singh N.D."/>
            <person name="Abad J.P."/>
            <person name="Abt D.N."/>
            <person name="Adryan B."/>
            <person name="Aguade M."/>
            <person name="Akashi H."/>
            <person name="Anderson W.W."/>
            <person name="Aquadro C.F."/>
            <person name="Ardell D.H."/>
            <person name="Arguello R."/>
            <person name="Artieri C.G."/>
            <person name="Barbash D.A."/>
            <person name="Barker D."/>
            <person name="Barsanti P."/>
            <person name="Batterham P."/>
            <person name="Batzoglou S."/>
            <person name="Begun D."/>
            <person name="Bhutkar A."/>
            <person name="Blanco E."/>
            <person name="Bosak S.A."/>
            <person name="Bradley R.K."/>
            <person name="Brand A.D."/>
            <person name="Brent M.R."/>
            <person name="Brooks A.N."/>
            <person name="Brown R.H."/>
            <person name="Butlin R.K."/>
            <person name="Caggese C."/>
            <person name="Calvi B.R."/>
            <person name="Bernardo de Carvalho A."/>
            <person name="Caspi A."/>
            <person name="Castrezana S."/>
            <person name="Celniker S.E."/>
            <person name="Chang J.L."/>
            <person name="Chapple C."/>
            <person name="Chatterji S."/>
            <person name="Chinwalla A."/>
            <person name="Civetta A."/>
            <person name="Clifton S.W."/>
            <person name="Comeron J.M."/>
            <person name="Costello J.C."/>
            <person name="Coyne J.A."/>
            <person name="Daub J."/>
            <person name="David R.G."/>
            <person name="Delcher A.L."/>
            <person name="Delehaunty K."/>
            <person name="Do C.B."/>
            <person name="Ebling H."/>
            <person name="Edwards K."/>
            <person name="Eickbush T."/>
            <person name="Evans J.D."/>
            <person name="Filipski A."/>
            <person name="Findeiss S."/>
            <person name="Freyhult E."/>
            <person name="Fulton L."/>
            <person name="Fulton R."/>
            <person name="Garcia A.C."/>
            <person name="Gardiner A."/>
            <person name="Garfield D.A."/>
            <person name="Garvin B.E."/>
            <person name="Gibson G."/>
            <person name="Gilbert D."/>
            <person name="Gnerre S."/>
            <person name="Godfrey J."/>
            <person name="Good R."/>
            <person name="Gotea V."/>
            <person name="Gravely B."/>
            <person name="Greenberg A.J."/>
            <person name="Griffiths-Jones S."/>
            <person name="Gross S."/>
            <person name="Guigo R."/>
            <person name="Gustafson E.A."/>
            <person name="Haerty W."/>
            <person name="Hahn M.W."/>
            <person name="Halligan D.L."/>
            <person name="Halpern A.L."/>
            <person name="Halter G.M."/>
            <person name="Han M.V."/>
            <person name="Heger A."/>
            <person name="Hillier L."/>
            <person name="Hinrichs A.S."/>
            <person name="Holmes I."/>
            <person name="Hoskins R.A."/>
            <person name="Hubisz M.J."/>
            <person name="Hultmark D."/>
            <person name="Huntley M.A."/>
            <person name="Jaffe D.B."/>
            <person name="Jagadeeshan S."/>
            <person name="Jeck W.R."/>
            <person name="Johnson J."/>
            <person name="Jones C.D."/>
            <person name="Jordan W.C."/>
            <person name="Karpen G.H."/>
            <person name="Kataoka E."/>
            <person name="Keightley P.D."/>
            <person name="Kheradpour P."/>
            <person name="Kirkness E.F."/>
            <person name="Koerich L.B."/>
            <person name="Kristiansen K."/>
            <person name="Kudrna D."/>
            <person name="Kulathinal R.J."/>
            <person name="Kumar S."/>
            <person name="Kwok R."/>
            <person name="Lander E."/>
            <person name="Langley C.H."/>
            <person name="Lapoint R."/>
            <person name="Lazzaro B.P."/>
            <person name="Lee S.J."/>
            <person name="Levesque L."/>
            <person name="Li R."/>
            <person name="Lin C.F."/>
            <person name="Lin M.F."/>
            <person name="Lindblad-Toh K."/>
            <person name="Llopart A."/>
            <person name="Long M."/>
            <person name="Low L."/>
            <person name="Lozovsky E."/>
            <person name="Lu J."/>
            <person name="Luo M."/>
            <person name="Machado C.A."/>
            <person name="Makalowski W."/>
            <person name="Marzo M."/>
            <person name="Matsuda M."/>
            <person name="Matzkin L."/>
            <person name="McAllister B."/>
            <person name="McBride C.S."/>
            <person name="McKernan B."/>
            <person name="McKernan K."/>
            <person name="Mendez-Lago M."/>
            <person name="Minx P."/>
            <person name="Mollenhauer M.U."/>
            <person name="Montooth K."/>
            <person name="Mount S.M."/>
            <person name="Mu X."/>
            <person name="Myers E."/>
            <person name="Negre B."/>
            <person name="Newfeld S."/>
            <person name="Nielsen R."/>
            <person name="Noor M.A."/>
            <person name="O'Grady P."/>
            <person name="Pachter L."/>
            <person name="Papaceit M."/>
            <person name="Parisi M.J."/>
            <person name="Parisi M."/>
            <person name="Parts L."/>
            <person name="Pedersen J.S."/>
            <person name="Pesole G."/>
            <person name="Phillippy A.M."/>
            <person name="Ponting C.P."/>
            <person name="Pop M."/>
            <person name="Porcelli D."/>
            <person name="Powell J.R."/>
            <person name="Prohaska S."/>
            <person name="Pruitt K."/>
            <person name="Puig M."/>
            <person name="Quesneville H."/>
            <person name="Ram K.R."/>
            <person name="Rand D."/>
            <person name="Rasmussen M.D."/>
            <person name="Reed L.K."/>
            <person name="Reenan R."/>
            <person name="Reily A."/>
            <person name="Remington K.A."/>
            <person name="Rieger T.T."/>
            <person name="Ritchie M.G."/>
            <person name="Robin C."/>
            <person name="Rogers Y.H."/>
            <person name="Rohde C."/>
            <person name="Rozas J."/>
            <person name="Rubenfield M.J."/>
            <person name="Ruiz A."/>
            <person name="Russo S."/>
            <person name="Salzberg S.L."/>
            <person name="Sanchez-Gracia A."/>
            <person name="Saranga D.J."/>
            <person name="Sato H."/>
            <person name="Schaeffer S.W."/>
            <person name="Schatz M.C."/>
            <person name="Schlenke T."/>
            <person name="Schwartz R."/>
            <person name="Segarra C."/>
            <person name="Singh R.S."/>
            <person name="Sirot L."/>
            <person name="Sirota M."/>
            <person name="Sisneros N.B."/>
            <person name="Smith C.D."/>
            <person name="Smith T.F."/>
            <person name="Spieth J."/>
            <person name="Stage D.E."/>
            <person name="Stark A."/>
            <person name="Stephan W."/>
            <person name="Strausberg R.L."/>
            <person name="Strempel S."/>
            <person name="Sturgill D."/>
            <person name="Sutton G."/>
            <person name="Sutton G.G."/>
            <person name="Tao W."/>
            <person name="Teichmann S."/>
            <person name="Tobari Y.N."/>
            <person name="Tomimura Y."/>
            <person name="Tsolas J.M."/>
            <person name="Valente V.L."/>
            <person name="Venter E."/>
            <person name="Venter J.C."/>
            <person name="Vicario S."/>
            <person name="Vieira F.G."/>
            <person name="Vilella A.J."/>
            <person name="Villasante A."/>
            <person name="Walenz B."/>
            <person name="Wang J."/>
            <person name="Wasserman M."/>
            <person name="Watts T."/>
            <person name="Wilson D."/>
            <person name="Wilson R.K."/>
            <person name="Wing R.A."/>
            <person name="Wolfner M.F."/>
            <person name="Wong A."/>
            <person name="Wong G.K."/>
            <person name="Wu C.I."/>
            <person name="Wu G."/>
            <person name="Yamamoto D."/>
            <person name="Yang H.P."/>
            <person name="Yang S.P."/>
            <person name="Yorke J.A."/>
            <person name="Yoshida K."/>
            <person name="Zdobnov E."/>
            <person name="Zhang P."/>
            <person name="Zhang Y."/>
            <person name="Zimin A.V."/>
            <person name="Baldwin J."/>
            <person name="Abdouelleil A."/>
            <person name="Abdulkadir J."/>
            <person name="Abebe A."/>
            <person name="Abera B."/>
            <person name="Abreu J."/>
            <person name="Acer S.C."/>
            <person name="Aftuck L."/>
            <person name="Alexander A."/>
            <person name="An P."/>
            <person name="Anderson E."/>
            <person name="Anderson S."/>
            <person name="Arachi H."/>
            <person name="Azer M."/>
            <person name="Bachantsang P."/>
            <person name="Barry A."/>
            <person name="Bayul T."/>
            <person name="Berlin A."/>
            <person name="Bessette D."/>
            <person name="Bloom T."/>
            <person name="Blye J."/>
            <person name="Boguslavskiy L."/>
            <person name="Bonnet C."/>
            <person name="Boukhgalter B."/>
            <person name="Bourzgui I."/>
            <person name="Brown A."/>
            <person name="Cahill P."/>
            <person name="Channer S."/>
            <person name="Cheshatsang Y."/>
            <person name="Chuda L."/>
            <person name="Citroen M."/>
            <person name="Collymore A."/>
            <person name="Cooke P."/>
            <person name="Costello M."/>
            <person name="D'Aco K."/>
            <person name="Daza R."/>
            <person name="De Haan G."/>
            <person name="DeGray S."/>
            <person name="DeMaso C."/>
            <person name="Dhargay N."/>
            <person name="Dooley K."/>
            <person name="Dooley E."/>
            <person name="Doricent M."/>
            <person name="Dorje P."/>
            <person name="Dorjee K."/>
            <person name="Dupes A."/>
            <person name="Elong R."/>
            <person name="Falk J."/>
            <person name="Farina A."/>
            <person name="Faro S."/>
            <person name="Ferguson D."/>
            <person name="Fisher S."/>
            <person name="Foley C.D."/>
            <person name="Franke A."/>
            <person name="Friedrich D."/>
            <person name="Gadbois L."/>
            <person name="Gearin G."/>
            <person name="Gearin C.R."/>
            <person name="Giannoukos G."/>
            <person name="Goode T."/>
            <person name="Graham J."/>
            <person name="Grandbois E."/>
            <person name="Grewal S."/>
            <person name="Gyaltsen K."/>
            <person name="Hafez N."/>
            <person name="Hagos B."/>
            <person name="Hall J."/>
            <person name="Henson C."/>
            <person name="Hollinger A."/>
            <person name="Honan T."/>
            <person name="Huard M.D."/>
            <person name="Hughes L."/>
            <person name="Hurhula B."/>
            <person name="Husby M.E."/>
            <person name="Kamat A."/>
            <person name="Kanga B."/>
            <person name="Kashin S."/>
            <person name="Khazanovich D."/>
            <person name="Kisner P."/>
            <person name="Lance K."/>
            <person name="Lara M."/>
            <person name="Lee W."/>
            <person name="Lennon N."/>
            <person name="Letendre F."/>
            <person name="LeVine R."/>
            <person name="Lipovsky A."/>
            <person name="Liu X."/>
            <person name="Liu J."/>
            <person name="Liu S."/>
            <person name="Lokyitsang T."/>
            <person name="Lokyitsang Y."/>
            <person name="Lubonja R."/>
            <person name="Lui A."/>
            <person name="MacDonald P."/>
            <person name="Magnisalis V."/>
            <person name="Maru K."/>
            <person name="Matthews C."/>
            <person name="McCusker W."/>
            <person name="McDonough S."/>
            <person name="Mehta T."/>
            <person name="Meldrim J."/>
            <person name="Meneus L."/>
            <person name="Mihai O."/>
            <person name="Mihalev A."/>
            <person name="Mihova T."/>
            <person name="Mittelman R."/>
            <person name="Mlenga V."/>
            <person name="Montmayeur A."/>
            <person name="Mulrain L."/>
            <person name="Navidi A."/>
            <person name="Naylor J."/>
            <person name="Negash T."/>
            <person name="Nguyen T."/>
            <person name="Nguyen N."/>
            <person name="Nicol R."/>
            <person name="Norbu C."/>
            <person name="Norbu N."/>
            <person name="Novod N."/>
            <person name="O'Neill B."/>
            <person name="Osman S."/>
            <person name="Markiewicz E."/>
            <person name="Oyono O.L."/>
            <person name="Patti C."/>
            <person name="Phunkhang P."/>
            <person name="Pierre F."/>
            <person name="Priest M."/>
            <person name="Raghuraman S."/>
            <person name="Rege F."/>
            <person name="Reyes R."/>
            <person name="Rise C."/>
            <person name="Rogov P."/>
            <person name="Ross K."/>
            <person name="Ryan E."/>
            <person name="Settipalli S."/>
            <person name="Shea T."/>
            <person name="Sherpa N."/>
            <person name="Shi L."/>
            <person name="Shih D."/>
            <person name="Sparrow T."/>
            <person name="Spaulding J."/>
            <person name="Stalker J."/>
            <person name="Stange-Thomann N."/>
            <person name="Stavropoulos S."/>
            <person name="Stone C."/>
            <person name="Strader C."/>
            <person name="Tesfaye S."/>
            <person name="Thomson T."/>
            <person name="Thoulutsang Y."/>
            <person name="Thoulutsang D."/>
            <person name="Topham K."/>
            <person name="Topping I."/>
            <person name="Tsamla T."/>
            <person name="Vassiliev H."/>
            <person name="Vo A."/>
            <person name="Wangchuk T."/>
            <person name="Wangdi T."/>
            <person name="Weiand M."/>
            <person name="Wilkinson J."/>
            <person name="Wilson A."/>
            <person name="Yadav S."/>
            <person name="Young G."/>
            <person name="Yu Q."/>
            <person name="Zembek L."/>
            <person name="Zhong D."/>
            <person name="Zimmer A."/>
            <person name="Zwirko Z."/>
            <person name="Jaffe D.B."/>
            <person name="Alvarez P."/>
            <person name="Brockman W."/>
            <person name="Butler J."/>
            <person name="Chin C."/>
            <person name="Gnerre S."/>
            <person name="Grabherr M."/>
            <person name="Kleber M."/>
            <person name="Mauceli E."/>
            <person name="MacCallum I."/>
        </authorList>
    </citation>
    <scope>NUCLEOTIDE SEQUENCE [LARGE SCALE GENOMIC DNA]</scope>
    <source>
        <strain evidence="9">TSC#15010-1051.87</strain>
        <strain evidence="11">Tucson 15010-1051.87</strain>
    </source>
</reference>
<dbReference type="GO" id="GO:0005634">
    <property type="term" value="C:nucleus"/>
    <property type="evidence" value="ECO:0007669"/>
    <property type="project" value="UniProtKB-SubCell"/>
</dbReference>
<evidence type="ECO:0000256" key="6">
    <source>
        <dbReference type="ARBA" id="ARBA00023242"/>
    </source>
</evidence>
<evidence type="ECO:0000259" key="8">
    <source>
        <dbReference type="PROSITE" id="PS51140"/>
    </source>
</evidence>
<keyword evidence="11" id="KW-1185">Reference proteome</keyword>
<sequence length="349" mass="39275">MPLGSADQLHTHTHTYILHRNSPNSKEKKLNQQNKQLNNSATMTNLEKQHEMVKRSLVQFVSAHIPGADFSVVDEIVLSYIISILEEASQDPCFDVEGFVEMMGAYFEEFSTIDQGVICEWIYKLANELTDMEKNQGNHNTVNLSLHALSLSSIIPESKLRARNSSISEKDELSSNNSSSSGGTGGGGSKRSQHLSETSDGGSTDSSSSNCDYFLDEAEVLQEMFPDTAYVEIKHCIAISKGDIDSATQILLHRQETNQSLTDKTHTVGMKKNIVVDDNELKNRIIARYSYVDKNATQREYKPVVPKMEPRKLVRYRDNKIVSLKGERYTEVKRDEDAELKKPKKQIQP</sequence>
<dbReference type="InterPro" id="IPR003892">
    <property type="entry name" value="CUE"/>
</dbReference>
<dbReference type="GO" id="GO:0005737">
    <property type="term" value="C:cytoplasm"/>
    <property type="evidence" value="ECO:0007669"/>
    <property type="project" value="UniProtKB-SubCell"/>
</dbReference>
<evidence type="ECO:0000256" key="2">
    <source>
        <dbReference type="ARBA" id="ARBA00004496"/>
    </source>
</evidence>
<dbReference type="PROSITE" id="PS51140">
    <property type="entry name" value="CUE"/>
    <property type="match status" value="1"/>
</dbReference>
<dbReference type="AlphaFoldDB" id="B4M163"/>
<evidence type="ECO:0000256" key="1">
    <source>
        <dbReference type="ARBA" id="ARBA00004123"/>
    </source>
</evidence>